<dbReference type="EnsemblPlants" id="Ma09_t02730.3">
    <property type="protein sequence ID" value="Ma09_p02730.3"/>
    <property type="gene ID" value="Ma09_g02730"/>
</dbReference>
<dbReference type="OrthoDB" id="670923at2759"/>
<dbReference type="EnsemblPlants" id="Ma09_t02730.4">
    <property type="protein sequence ID" value="Ma09_p02730.4"/>
    <property type="gene ID" value="Ma09_g02730"/>
</dbReference>
<dbReference type="EnsemblPlants" id="Ma09_t02730.2">
    <property type="protein sequence ID" value="Ma09_p02730.2"/>
    <property type="gene ID" value="Ma09_g02730"/>
</dbReference>
<dbReference type="Gramene" id="Ma09_t02730.1">
    <property type="protein sequence ID" value="Ma09_p02730.1"/>
    <property type="gene ID" value="Ma09_g02730"/>
</dbReference>
<dbReference type="Gramene" id="Ma09_t02730.2">
    <property type="protein sequence ID" value="Ma09_p02730.2"/>
    <property type="gene ID" value="Ma09_g02730"/>
</dbReference>
<proteinExistence type="predicted"/>
<dbReference type="FunCoup" id="A0A804KF73">
    <property type="interactions" value="887"/>
</dbReference>
<dbReference type="OMA" id="RTWANPI"/>
<dbReference type="AlphaFoldDB" id="A0A804KF73"/>
<organism evidence="3 4">
    <name type="scientific">Musa acuminata subsp. malaccensis</name>
    <name type="common">Wild banana</name>
    <name type="synonym">Musa malaccensis</name>
    <dbReference type="NCBI Taxonomy" id="214687"/>
    <lineage>
        <taxon>Eukaryota</taxon>
        <taxon>Viridiplantae</taxon>
        <taxon>Streptophyta</taxon>
        <taxon>Embryophyta</taxon>
        <taxon>Tracheophyta</taxon>
        <taxon>Spermatophyta</taxon>
        <taxon>Magnoliopsida</taxon>
        <taxon>Liliopsida</taxon>
        <taxon>Zingiberales</taxon>
        <taxon>Musaceae</taxon>
        <taxon>Musa</taxon>
    </lineage>
</organism>
<evidence type="ECO:0000313" key="3">
    <source>
        <dbReference type="EnsemblPlants" id="Ma09_p02730.3"/>
    </source>
</evidence>
<reference evidence="2" key="1">
    <citation type="submission" date="2021-03" db="EMBL/GenBank/DDBJ databases">
        <authorList>
            <consortium name="Genoscope - CEA"/>
            <person name="William W."/>
        </authorList>
    </citation>
    <scope>NUCLEOTIDE SEQUENCE</scope>
    <source>
        <strain evidence="2">Doubled-haploid Pahang</strain>
    </source>
</reference>
<dbReference type="EMBL" id="HG996474">
    <property type="protein sequence ID" value="CAG1834018.1"/>
    <property type="molecule type" value="Genomic_DNA"/>
</dbReference>
<keyword evidence="4" id="KW-1185">Reference proteome</keyword>
<evidence type="ECO:0000256" key="1">
    <source>
        <dbReference type="SAM" id="MobiDB-lite"/>
    </source>
</evidence>
<dbReference type="PANTHER" id="PTHR36405:SF1">
    <property type="entry name" value="OS07G0520600 PROTEIN"/>
    <property type="match status" value="1"/>
</dbReference>
<dbReference type="Gramene" id="Ma09_t02730.4">
    <property type="protein sequence ID" value="Ma09_p02730.4"/>
    <property type="gene ID" value="Ma09_g02730"/>
</dbReference>
<evidence type="ECO:0000313" key="2">
    <source>
        <dbReference type="EMBL" id="CAG1834018.1"/>
    </source>
</evidence>
<sequence>MDVSDDGEGSLEVGTTGTIGSLMTRELESMKHSEQASSSTRRRQQTGPVFVPCGAAPGKASRRRNQADGCGSSGSSIGQDHCADAQKRRHSTRKNGHRVPILGSGDSPMARNSGKDKVEKKGHGYTVEVVDLKCSNPMSNRLKKLSFSKLSESIS</sequence>
<dbReference type="PANTHER" id="PTHR36405">
    <property type="entry name" value="BNAA10G09140D PROTEIN"/>
    <property type="match status" value="1"/>
</dbReference>
<dbReference type="EnsemblPlants" id="Ma09_t02730.1">
    <property type="protein sequence ID" value="Ma09_p02730.1"/>
    <property type="gene ID" value="Ma09_g02730"/>
</dbReference>
<feature type="compositionally biased region" description="Basic residues" evidence="1">
    <location>
        <begin position="87"/>
        <end position="97"/>
    </location>
</feature>
<feature type="region of interest" description="Disordered" evidence="1">
    <location>
        <begin position="1"/>
        <end position="122"/>
    </location>
</feature>
<gene>
    <name evidence="2" type="ORF">GSMUA_221230.1</name>
</gene>
<dbReference type="InParanoid" id="A0A804KF73"/>
<feature type="compositionally biased region" description="Basic and acidic residues" evidence="1">
    <location>
        <begin position="113"/>
        <end position="122"/>
    </location>
</feature>
<accession>A0A804KF73</accession>
<dbReference type="Proteomes" id="UP000012960">
    <property type="component" value="Unplaced"/>
</dbReference>
<reference evidence="3" key="2">
    <citation type="submission" date="2021-05" db="UniProtKB">
        <authorList>
            <consortium name="EnsemblPlants"/>
        </authorList>
    </citation>
    <scope>IDENTIFICATION</scope>
    <source>
        <strain evidence="3">subsp. malaccensis</strain>
    </source>
</reference>
<feature type="compositionally biased region" description="Basic and acidic residues" evidence="1">
    <location>
        <begin position="25"/>
        <end position="34"/>
    </location>
</feature>
<dbReference type="Gramene" id="Ma09_t02730.3">
    <property type="protein sequence ID" value="Ma09_p02730.3"/>
    <property type="gene ID" value="Ma09_g02730"/>
</dbReference>
<protein>
    <submittedName>
        <fullName evidence="2">(wild Malaysian banana) hypothetical protein</fullName>
    </submittedName>
</protein>
<name>A0A804KF73_MUSAM</name>
<evidence type="ECO:0000313" key="4">
    <source>
        <dbReference type="Proteomes" id="UP000012960"/>
    </source>
</evidence>